<gene>
    <name evidence="2" type="ORF">MNODULE_16655</name>
</gene>
<evidence type="ECO:0000259" key="1">
    <source>
        <dbReference type="Pfam" id="PF07238"/>
    </source>
</evidence>
<dbReference type="GO" id="GO:0035438">
    <property type="term" value="F:cyclic-di-GMP binding"/>
    <property type="evidence" value="ECO:0007669"/>
    <property type="project" value="InterPro"/>
</dbReference>
<reference evidence="2 3" key="1">
    <citation type="journal article" date="2020" name="Nature">
        <title>Bacterial chemolithoautotrophy via manganese oxidation.</title>
        <authorList>
            <person name="Yu H."/>
            <person name="Leadbetter J.R."/>
        </authorList>
    </citation>
    <scope>NUCLEOTIDE SEQUENCE [LARGE SCALE GENOMIC DNA]</scope>
    <source>
        <strain evidence="2 3">Mn-1</strain>
    </source>
</reference>
<sequence length="119" mass="13760">MMRSKRKRARIPLISIARLTPEGMESKEYVLIRDISTDGLGIYSKERYRKGDLVLVELTLTIQEEKIVESVSGKVVWVAPLPDQNHFAVGIQFEKMQLEKPKLYAHIKKLEERYGEGPF</sequence>
<comment type="caution">
    <text evidence="2">The sequence shown here is derived from an EMBL/GenBank/DDBJ whole genome shotgun (WGS) entry which is preliminary data.</text>
</comment>
<dbReference type="RefSeq" id="WP_168061958.1">
    <property type="nucleotide sequence ID" value="NZ_VTOW01000003.1"/>
</dbReference>
<dbReference type="Proteomes" id="UP000534783">
    <property type="component" value="Unassembled WGS sequence"/>
</dbReference>
<dbReference type="AlphaFoldDB" id="A0A7X6IC74"/>
<feature type="domain" description="PilZ" evidence="1">
    <location>
        <begin position="5"/>
        <end position="100"/>
    </location>
</feature>
<dbReference type="Pfam" id="PF07238">
    <property type="entry name" value="PilZ"/>
    <property type="match status" value="1"/>
</dbReference>
<evidence type="ECO:0000313" key="3">
    <source>
        <dbReference type="Proteomes" id="UP000534783"/>
    </source>
</evidence>
<proteinExistence type="predicted"/>
<evidence type="ECO:0000313" key="2">
    <source>
        <dbReference type="EMBL" id="NKE72383.1"/>
    </source>
</evidence>
<dbReference type="Gene3D" id="2.40.10.220">
    <property type="entry name" value="predicted glycosyltransferase like domains"/>
    <property type="match status" value="1"/>
</dbReference>
<dbReference type="SUPFAM" id="SSF141371">
    <property type="entry name" value="PilZ domain-like"/>
    <property type="match status" value="1"/>
</dbReference>
<keyword evidence="3" id="KW-1185">Reference proteome</keyword>
<name>A0A7X6IC74_9BACT</name>
<dbReference type="InterPro" id="IPR009875">
    <property type="entry name" value="PilZ_domain"/>
</dbReference>
<dbReference type="EMBL" id="VTOW01000003">
    <property type="protein sequence ID" value="NKE72383.1"/>
    <property type="molecule type" value="Genomic_DNA"/>
</dbReference>
<organism evidence="2 3">
    <name type="scientific">Candidatus Manganitrophus noduliformans</name>
    <dbReference type="NCBI Taxonomy" id="2606439"/>
    <lineage>
        <taxon>Bacteria</taxon>
        <taxon>Pseudomonadati</taxon>
        <taxon>Nitrospirota</taxon>
        <taxon>Nitrospiria</taxon>
        <taxon>Candidatus Troglogloeales</taxon>
        <taxon>Candidatus Manganitrophaceae</taxon>
        <taxon>Candidatus Manganitrophus</taxon>
    </lineage>
</organism>
<accession>A0A7X6IC74</accession>
<protein>
    <submittedName>
        <fullName evidence="2">PilZ domain-containing protein</fullName>
    </submittedName>
</protein>